<dbReference type="Proteomes" id="UP000182660">
    <property type="component" value="Unassembled WGS sequence"/>
</dbReference>
<evidence type="ECO:0000256" key="12">
    <source>
        <dbReference type="ARBA" id="ARBA00023239"/>
    </source>
</evidence>
<dbReference type="GO" id="GO:0000162">
    <property type="term" value="P:L-tryptophan biosynthetic process"/>
    <property type="evidence" value="ECO:0007669"/>
    <property type="project" value="UniProtKB-UniRule"/>
</dbReference>
<comment type="similarity">
    <text evidence="16">Belongs to the TrpF family.</text>
</comment>
<keyword evidence="8 15" id="KW-0210">Decarboxylase</keyword>
<sequence length="462" mass="50142">MLTQELQQTILGNIVDDKVTWVAARKASQPLASFIADLAPTDRDFYAALSGKPTKFILECKKASPSKGLIRPEFDLDLIAGVYKNYASAVSVLTDEKYFQGDFDYITKVRNVVTQPVICKDFIIDEYQIYLARLHQADATLLMLSVLDDAEYIALAKVAHSLNMGVLTEVSNEEELVRAIALDAKVIGINNRDLRDLSIDLNRTKEIAPKIPNDRIIISESGIYNNQQVRDLANYANGFLVGSSLMSQDNVDLACRRLILGDNKVCGLTRPEDAKVVHEQGAIYGGLIFAPKSPRCVNVVTAQAVIAAAPLAYVGVFVNEQVTVVAQLANHLDLTAVQLHGSEDASYIAILKTLLNNDIQIWKAHGVSEQAPDLSLTKVDRHLVDSKVAGQSGGTGQPFDWSLLTSEDCSQIMLAGGLTPGNVQDAAKLGCLGLDLNSGLESAPGIKDTDKIIAAFNALRNY</sequence>
<comment type="catalytic activity">
    <reaction evidence="1 16">
        <text>N-(5-phospho-beta-D-ribosyl)anthranilate = 1-(2-carboxyphenylamino)-1-deoxy-D-ribulose 5-phosphate</text>
        <dbReference type="Rhea" id="RHEA:21540"/>
        <dbReference type="ChEBI" id="CHEBI:18277"/>
        <dbReference type="ChEBI" id="CHEBI:58613"/>
        <dbReference type="EC" id="5.3.1.24"/>
    </reaction>
</comment>
<dbReference type="PANTHER" id="PTHR22854:SF2">
    <property type="entry name" value="INDOLE-3-GLYCEROL-PHOSPHATE SYNTHASE"/>
    <property type="match status" value="1"/>
</dbReference>
<dbReference type="AlphaFoldDB" id="A0A090IEB9"/>
<dbReference type="InterPro" id="IPR045186">
    <property type="entry name" value="Indole-3-glycerol_P_synth"/>
</dbReference>
<dbReference type="InterPro" id="IPR013785">
    <property type="entry name" value="Aldolase_TIM"/>
</dbReference>
<dbReference type="InterPro" id="IPR001240">
    <property type="entry name" value="PRAI_dom"/>
</dbReference>
<evidence type="ECO:0000256" key="5">
    <source>
        <dbReference type="ARBA" id="ARBA00007902"/>
    </source>
</evidence>
<dbReference type="PROSITE" id="PS00614">
    <property type="entry name" value="IGPS"/>
    <property type="match status" value="1"/>
</dbReference>
<evidence type="ECO:0000256" key="11">
    <source>
        <dbReference type="ARBA" id="ARBA00023235"/>
    </source>
</evidence>
<name>A0A090IEB9_9GAMM</name>
<dbReference type="NCBIfam" id="NF006945">
    <property type="entry name" value="PRK09427.1"/>
    <property type="match status" value="1"/>
</dbReference>
<evidence type="ECO:0000313" key="22">
    <source>
        <dbReference type="Proteomes" id="UP000183794"/>
    </source>
</evidence>
<organism evidence="20 22">
    <name type="scientific">Moritella viscosa</name>
    <dbReference type="NCBI Taxonomy" id="80854"/>
    <lineage>
        <taxon>Bacteria</taxon>
        <taxon>Pseudomonadati</taxon>
        <taxon>Pseudomonadota</taxon>
        <taxon>Gammaproteobacteria</taxon>
        <taxon>Alteromonadales</taxon>
        <taxon>Moritellaceae</taxon>
        <taxon>Moritella</taxon>
    </lineage>
</organism>
<dbReference type="FunFam" id="3.20.20.70:FF:000024">
    <property type="entry name" value="Indole-3-glycerol phosphate synthase"/>
    <property type="match status" value="1"/>
</dbReference>
<evidence type="ECO:0000256" key="7">
    <source>
        <dbReference type="ARBA" id="ARBA00022605"/>
    </source>
</evidence>
<keyword evidence="12 15" id="KW-0456">Lyase</keyword>
<evidence type="ECO:0000256" key="3">
    <source>
        <dbReference type="ARBA" id="ARBA00004664"/>
    </source>
</evidence>
<dbReference type="EC" id="4.1.1.48" evidence="15"/>
<evidence type="ECO:0000256" key="1">
    <source>
        <dbReference type="ARBA" id="ARBA00001164"/>
    </source>
</evidence>
<evidence type="ECO:0000313" key="21">
    <source>
        <dbReference type="Proteomes" id="UP000182660"/>
    </source>
</evidence>
<comment type="similarity">
    <text evidence="5">In the N-terminal section; belongs to the TrpC family.</text>
</comment>
<evidence type="ECO:0000256" key="16">
    <source>
        <dbReference type="HAMAP-Rule" id="MF_00135"/>
    </source>
</evidence>
<dbReference type="InterPro" id="IPR001468">
    <property type="entry name" value="Indole-3-GlycerolPSynthase_CS"/>
</dbReference>
<protein>
    <recommendedName>
        <fullName evidence="15 16">Multifunctional fusion protein</fullName>
    </recommendedName>
    <domain>
        <recommendedName>
            <fullName evidence="15">Indole-3-glycerol phosphate synthase</fullName>
            <shortName evidence="15">IGPS</shortName>
            <ecNumber evidence="15">4.1.1.48</ecNumber>
        </recommendedName>
    </domain>
    <domain>
        <recommendedName>
            <fullName evidence="16">N-(5'-phosphoribosyl)anthranilate isomerase</fullName>
            <shortName evidence="16">PRAI</shortName>
            <ecNumber evidence="16">5.3.1.24</ecNumber>
        </recommendedName>
    </domain>
</protein>
<comment type="pathway">
    <text evidence="3 16">Amino-acid biosynthesis; L-tryptophan biosynthesis; L-tryptophan from chorismate: step 3/5.</text>
</comment>
<dbReference type="EC" id="5.3.1.24" evidence="16"/>
<evidence type="ECO:0000313" key="19">
    <source>
        <dbReference type="EMBL" id="SGZ04238.1"/>
    </source>
</evidence>
<dbReference type="GO" id="GO:0004640">
    <property type="term" value="F:phosphoribosylanthranilate isomerase activity"/>
    <property type="evidence" value="ECO:0007669"/>
    <property type="project" value="UniProtKB-UniRule"/>
</dbReference>
<dbReference type="HAMAP" id="MF_00134_B">
    <property type="entry name" value="IGPS_B"/>
    <property type="match status" value="1"/>
</dbReference>
<dbReference type="EMBL" id="FPLD01000131">
    <property type="protein sequence ID" value="SGZ17184.1"/>
    <property type="molecule type" value="Genomic_DNA"/>
</dbReference>
<dbReference type="InterPro" id="IPR011060">
    <property type="entry name" value="RibuloseP-bd_barrel"/>
</dbReference>
<dbReference type="GO" id="GO:0004425">
    <property type="term" value="F:indole-3-glycerol-phosphate synthase activity"/>
    <property type="evidence" value="ECO:0007669"/>
    <property type="project" value="UniProtKB-UniRule"/>
</dbReference>
<evidence type="ECO:0000256" key="13">
    <source>
        <dbReference type="ARBA" id="ARBA00023268"/>
    </source>
</evidence>
<keyword evidence="11 16" id="KW-0413">Isomerase</keyword>
<dbReference type="PANTHER" id="PTHR22854">
    <property type="entry name" value="TRYPTOPHAN BIOSYNTHESIS PROTEIN"/>
    <property type="match status" value="1"/>
</dbReference>
<keyword evidence="13" id="KW-0511">Multifunctional enzyme</keyword>
<dbReference type="CDD" id="cd00405">
    <property type="entry name" value="PRAI"/>
    <property type="match status" value="1"/>
</dbReference>
<dbReference type="CDD" id="cd00331">
    <property type="entry name" value="IGPS"/>
    <property type="match status" value="1"/>
</dbReference>
<dbReference type="UniPathway" id="UPA00035">
    <property type="reaction ID" value="UER00042"/>
</dbReference>
<evidence type="ECO:0000256" key="8">
    <source>
        <dbReference type="ARBA" id="ARBA00022793"/>
    </source>
</evidence>
<evidence type="ECO:0000259" key="18">
    <source>
        <dbReference type="Pfam" id="PF00697"/>
    </source>
</evidence>
<evidence type="ECO:0000259" key="17">
    <source>
        <dbReference type="Pfam" id="PF00218"/>
    </source>
</evidence>
<dbReference type="RefSeq" id="WP_045109438.1">
    <property type="nucleotide sequence ID" value="NZ_CAWQZC010000047.1"/>
</dbReference>
<accession>A0A090IEB9</accession>
<keyword evidence="7 15" id="KW-0028">Amino-acid biosynthesis</keyword>
<evidence type="ECO:0000256" key="9">
    <source>
        <dbReference type="ARBA" id="ARBA00022822"/>
    </source>
</evidence>
<keyword evidence="21" id="KW-1185">Reference proteome</keyword>
<dbReference type="HAMAP" id="MF_00135">
    <property type="entry name" value="PRAI"/>
    <property type="match status" value="1"/>
</dbReference>
<reference evidence="19 21" key="2">
    <citation type="submission" date="2016-11" db="EMBL/GenBank/DDBJ databases">
        <authorList>
            <person name="Klemetsen T."/>
        </authorList>
    </citation>
    <scope>NUCLEOTIDE SEQUENCE [LARGE SCALE GENOMIC DNA]</scope>
    <source>
        <strain evidence="19">MT 2528</strain>
    </source>
</reference>
<evidence type="ECO:0000256" key="4">
    <source>
        <dbReference type="ARBA" id="ARBA00004696"/>
    </source>
</evidence>
<evidence type="ECO:0000256" key="14">
    <source>
        <dbReference type="ARBA" id="ARBA00025592"/>
    </source>
</evidence>
<dbReference type="KEGG" id="mvs:MVIS_1057"/>
<dbReference type="EMBL" id="FPLJ01000145">
    <property type="protein sequence ID" value="SGZ04238.1"/>
    <property type="molecule type" value="Genomic_DNA"/>
</dbReference>
<evidence type="ECO:0000256" key="15">
    <source>
        <dbReference type="HAMAP-Rule" id="MF_00134"/>
    </source>
</evidence>
<dbReference type="OrthoDB" id="9804217at2"/>
<comment type="similarity">
    <text evidence="6">In the C-terminal section; belongs to the TrpF family.</text>
</comment>
<feature type="domain" description="N-(5'phosphoribosyl) anthranilate isomerase (PRAI)" evidence="18">
    <location>
        <begin position="263"/>
        <end position="457"/>
    </location>
</feature>
<keyword evidence="10 15" id="KW-0057">Aromatic amino acid biosynthesis</keyword>
<feature type="domain" description="Indole-3-glycerol phosphate synthase" evidence="17">
    <location>
        <begin position="13"/>
        <end position="258"/>
    </location>
</feature>
<evidence type="ECO:0000256" key="2">
    <source>
        <dbReference type="ARBA" id="ARBA00001633"/>
    </source>
</evidence>
<dbReference type="GeneID" id="61298220"/>
<comment type="similarity">
    <text evidence="15">Belongs to the TrpC family.</text>
</comment>
<gene>
    <name evidence="16" type="primary">trpF</name>
    <name evidence="15" type="synonym">trpC</name>
    <name evidence="19" type="ORF">MT2528_4779</name>
    <name evidence="20" type="ORF">NVI5450_4475</name>
</gene>
<evidence type="ECO:0000256" key="10">
    <source>
        <dbReference type="ARBA" id="ARBA00023141"/>
    </source>
</evidence>
<dbReference type="Gene3D" id="3.20.20.70">
    <property type="entry name" value="Aldolase class I"/>
    <property type="match status" value="2"/>
</dbReference>
<evidence type="ECO:0000256" key="6">
    <source>
        <dbReference type="ARBA" id="ARBA00009847"/>
    </source>
</evidence>
<dbReference type="STRING" id="80854.MVIS_1057"/>
<proteinExistence type="inferred from homology"/>
<dbReference type="PATRIC" id="fig|80854.5.peg.1119"/>
<evidence type="ECO:0000313" key="20">
    <source>
        <dbReference type="EMBL" id="SGZ17184.1"/>
    </source>
</evidence>
<comment type="catalytic activity">
    <reaction evidence="2 15">
        <text>1-(2-carboxyphenylamino)-1-deoxy-D-ribulose 5-phosphate + H(+) = (1S,2R)-1-C-(indol-3-yl)glycerol 3-phosphate + CO2 + H2O</text>
        <dbReference type="Rhea" id="RHEA:23476"/>
        <dbReference type="ChEBI" id="CHEBI:15377"/>
        <dbReference type="ChEBI" id="CHEBI:15378"/>
        <dbReference type="ChEBI" id="CHEBI:16526"/>
        <dbReference type="ChEBI" id="CHEBI:58613"/>
        <dbReference type="ChEBI" id="CHEBI:58866"/>
        <dbReference type="EC" id="4.1.1.48"/>
    </reaction>
</comment>
<keyword evidence="9 15" id="KW-0822">Tryptophan biosynthesis</keyword>
<comment type="function">
    <text evidence="14">Bifunctional enzyme that catalyzes two sequential steps of tryptophan biosynthetic pathway. The first reaction is catalyzed by the isomerase, coded by the TrpF domain; the second reaction is catalyzed by the synthase, coded by the TrpC domain.</text>
</comment>
<comment type="pathway">
    <text evidence="4 15">Amino-acid biosynthesis; L-tryptophan biosynthesis; L-tryptophan from chorismate: step 4/5.</text>
</comment>
<dbReference type="Pfam" id="PF00218">
    <property type="entry name" value="IGPS"/>
    <property type="match status" value="1"/>
</dbReference>
<reference evidence="20 22" key="1">
    <citation type="submission" date="2016-11" db="EMBL/GenBank/DDBJ databases">
        <authorList>
            <person name="Jaros S."/>
            <person name="Januszkiewicz K."/>
            <person name="Wedrychowicz H."/>
        </authorList>
    </citation>
    <scope>NUCLEOTIDE SEQUENCE [LARGE SCALE GENOMIC DNA]</scope>
    <source>
        <strain evidence="20">NVI 5450</strain>
    </source>
</reference>
<dbReference type="HOGENOM" id="CLU_007713_1_2_6"/>
<dbReference type="InterPro" id="IPR013798">
    <property type="entry name" value="Indole-3-glycerol_P_synth_dom"/>
</dbReference>
<dbReference type="SUPFAM" id="SSF51366">
    <property type="entry name" value="Ribulose-phoshate binding barrel"/>
    <property type="match status" value="2"/>
</dbReference>
<dbReference type="Pfam" id="PF00697">
    <property type="entry name" value="PRAI"/>
    <property type="match status" value="1"/>
</dbReference>
<dbReference type="Proteomes" id="UP000183794">
    <property type="component" value="Unassembled WGS sequence"/>
</dbReference>